<reference evidence="6" key="1">
    <citation type="submission" date="2017-09" db="EMBL/GenBank/DDBJ databases">
        <title>Depth-based differentiation of microbial function through sediment-hosted aquifers and enrichment of novel symbionts in the deep terrestrial subsurface.</title>
        <authorList>
            <person name="Probst A.J."/>
            <person name="Ladd B."/>
            <person name="Jarett J.K."/>
            <person name="Geller-Mcgrath D.E."/>
            <person name="Sieber C.M.K."/>
            <person name="Emerson J.B."/>
            <person name="Anantharaman K."/>
            <person name="Thomas B.C."/>
            <person name="Malmstrom R."/>
            <person name="Stieglmeier M."/>
            <person name="Klingl A."/>
            <person name="Woyke T."/>
            <person name="Ryan C.M."/>
            <person name="Banfield J.F."/>
        </authorList>
    </citation>
    <scope>NUCLEOTIDE SEQUENCE [LARGE SCALE GENOMIC DNA]</scope>
</reference>
<keyword evidence="5" id="KW-0436">Ligase</keyword>
<dbReference type="Proteomes" id="UP000229297">
    <property type="component" value="Unassembled WGS sequence"/>
</dbReference>
<dbReference type="NCBIfam" id="TIGR02727">
    <property type="entry name" value="MTHFS_bact"/>
    <property type="match status" value="1"/>
</dbReference>
<proteinExistence type="inferred from homology"/>
<dbReference type="InterPro" id="IPR002698">
    <property type="entry name" value="FTHF_cligase"/>
</dbReference>
<dbReference type="AlphaFoldDB" id="A0A2M7JBQ1"/>
<dbReference type="GO" id="GO:0005524">
    <property type="term" value="F:ATP binding"/>
    <property type="evidence" value="ECO:0007669"/>
    <property type="project" value="UniProtKB-KW"/>
</dbReference>
<evidence type="ECO:0000256" key="1">
    <source>
        <dbReference type="ARBA" id="ARBA00010638"/>
    </source>
</evidence>
<protein>
    <recommendedName>
        <fullName evidence="4">5-formyltetrahydrofolate cyclo-ligase</fullName>
        <ecNumber evidence="4">6.3.3.2</ecNumber>
    </recommendedName>
</protein>
<dbReference type="PANTHER" id="PTHR23407:SF1">
    <property type="entry name" value="5-FORMYLTETRAHYDROFOLATE CYCLO-LIGASE"/>
    <property type="match status" value="1"/>
</dbReference>
<dbReference type="Gene3D" id="3.40.50.10420">
    <property type="entry name" value="NagB/RpiA/CoA transferase-like"/>
    <property type="match status" value="1"/>
</dbReference>
<evidence type="ECO:0000313" key="5">
    <source>
        <dbReference type="EMBL" id="PIX16811.1"/>
    </source>
</evidence>
<sequence>MYRLDVFALEHHHFLVDFKLQFCYNIATIIQLLANECRRHSLIMKKSLRTSVLAMRDMLGIEERCQKSTLIKEMLFGLNEFHSSSNILFYVATKSEVQTEDMIRQAIKQGKRALVPITDAENKRLLISELHDFDLELEKGAYGILEPTKIYQRLVPLDEVEMIIVPGVVFDLHGHRIGYGGGYYDRMLESIGQNKGTKACLIGVCFECQLVDTIPIEKHDMPVSRIITEERVIMWRRDI</sequence>
<dbReference type="GO" id="GO:0030272">
    <property type="term" value="F:5-formyltetrahydrofolate cyclo-ligase activity"/>
    <property type="evidence" value="ECO:0007669"/>
    <property type="project" value="UniProtKB-EC"/>
</dbReference>
<dbReference type="EMBL" id="PFIC01000180">
    <property type="protein sequence ID" value="PIX16811.1"/>
    <property type="molecule type" value="Genomic_DNA"/>
</dbReference>
<keyword evidence="3 4" id="KW-0067">ATP-binding</keyword>
<dbReference type="SUPFAM" id="SSF100950">
    <property type="entry name" value="NagB/RpiA/CoA transferase-like"/>
    <property type="match status" value="1"/>
</dbReference>
<evidence type="ECO:0000256" key="3">
    <source>
        <dbReference type="ARBA" id="ARBA00022840"/>
    </source>
</evidence>
<keyword evidence="2 4" id="KW-0547">Nucleotide-binding</keyword>
<dbReference type="Pfam" id="PF01812">
    <property type="entry name" value="5-FTHF_cyc-lig"/>
    <property type="match status" value="1"/>
</dbReference>
<dbReference type="GO" id="GO:0035999">
    <property type="term" value="P:tetrahydrofolate interconversion"/>
    <property type="evidence" value="ECO:0007669"/>
    <property type="project" value="TreeGrafter"/>
</dbReference>
<gene>
    <name evidence="5" type="ORF">COZ71_06550</name>
</gene>
<evidence type="ECO:0000313" key="6">
    <source>
        <dbReference type="Proteomes" id="UP000229297"/>
    </source>
</evidence>
<dbReference type="InterPro" id="IPR024185">
    <property type="entry name" value="FTHF_cligase-like_sf"/>
</dbReference>
<dbReference type="GO" id="GO:0046872">
    <property type="term" value="F:metal ion binding"/>
    <property type="evidence" value="ECO:0007669"/>
    <property type="project" value="UniProtKB-KW"/>
</dbReference>
<evidence type="ECO:0000256" key="4">
    <source>
        <dbReference type="RuleBase" id="RU361279"/>
    </source>
</evidence>
<evidence type="ECO:0000256" key="2">
    <source>
        <dbReference type="ARBA" id="ARBA00022741"/>
    </source>
</evidence>
<comment type="cofactor">
    <cofactor evidence="4">
        <name>Mg(2+)</name>
        <dbReference type="ChEBI" id="CHEBI:18420"/>
    </cofactor>
</comment>
<comment type="caution">
    <text evidence="5">The sequence shown here is derived from an EMBL/GenBank/DDBJ whole genome shotgun (WGS) entry which is preliminary data.</text>
</comment>
<dbReference type="InterPro" id="IPR037171">
    <property type="entry name" value="NagB/RpiA_transferase-like"/>
</dbReference>
<organism evidence="5 6">
    <name type="scientific">Candidatus Desantisbacteria bacterium CG_4_8_14_3_um_filter_40_12</name>
    <dbReference type="NCBI Taxonomy" id="1974545"/>
    <lineage>
        <taxon>Bacteria</taxon>
        <taxon>Candidatus Desantisiibacteriota</taxon>
    </lineage>
</organism>
<comment type="catalytic activity">
    <reaction evidence="4">
        <text>(6S)-5-formyl-5,6,7,8-tetrahydrofolate + ATP = (6R)-5,10-methenyltetrahydrofolate + ADP + phosphate</text>
        <dbReference type="Rhea" id="RHEA:10488"/>
        <dbReference type="ChEBI" id="CHEBI:30616"/>
        <dbReference type="ChEBI" id="CHEBI:43474"/>
        <dbReference type="ChEBI" id="CHEBI:57455"/>
        <dbReference type="ChEBI" id="CHEBI:57457"/>
        <dbReference type="ChEBI" id="CHEBI:456216"/>
        <dbReference type="EC" id="6.3.3.2"/>
    </reaction>
</comment>
<name>A0A2M7JBQ1_9BACT</name>
<keyword evidence="4" id="KW-0460">Magnesium</keyword>
<dbReference type="GO" id="GO:0009396">
    <property type="term" value="P:folic acid-containing compound biosynthetic process"/>
    <property type="evidence" value="ECO:0007669"/>
    <property type="project" value="TreeGrafter"/>
</dbReference>
<keyword evidence="4" id="KW-0479">Metal-binding</keyword>
<dbReference type="PANTHER" id="PTHR23407">
    <property type="entry name" value="ATPASE INHIBITOR/5-FORMYLTETRAHYDROFOLATE CYCLO-LIGASE"/>
    <property type="match status" value="1"/>
</dbReference>
<dbReference type="EC" id="6.3.3.2" evidence="4"/>
<comment type="similarity">
    <text evidence="1 4">Belongs to the 5-formyltetrahydrofolate cyclo-ligase family.</text>
</comment>
<accession>A0A2M7JBQ1</accession>